<feature type="chain" id="PRO_5024947802" description="Six-hairpin glycosidase-like protein" evidence="1">
    <location>
        <begin position="17"/>
        <end position="905"/>
    </location>
</feature>
<feature type="signal peptide" evidence="1">
    <location>
        <begin position="1"/>
        <end position="16"/>
    </location>
</feature>
<keyword evidence="1" id="KW-0732">Signal</keyword>
<evidence type="ECO:0008006" key="4">
    <source>
        <dbReference type="Google" id="ProtNLM"/>
    </source>
</evidence>
<gene>
    <name evidence="2" type="ORF">BDV39DRAFT_204480</name>
</gene>
<proteinExistence type="predicted"/>
<evidence type="ECO:0000256" key="1">
    <source>
        <dbReference type="SAM" id="SignalP"/>
    </source>
</evidence>
<sequence length="905" mass="100894">MMLISLFLSFLNLADAVVFNLTSVNGQLTNDSLLLRSLRPVSDPTFDFSIDSLFHQRNGNNNYHTGDVSIKYRRGNTAWSTISTAANRKAILSQLPVSQSTIATTDLSSIFHNAGLNVTRIWADHNGDLVLIFNFTNLESTPIELGGLSFPLEVDNIFTQRTPEFVQQYCSFIDPYIGLDAGYAQVRRLTGTGPNMVITPFIAGTHFEGWQFLSESKAQPLKYQSTTYEGGYGWVVHTKAYVEDEWADAQPWNNPSSRILTPNETASYGLRFTIVPSVSEIESTVSSLGFPVAIGIPGYIIPKDTVGRLYLNLTARPSSISATPIDALQFTELAVPPSTWIGYSVTASDFAFGRVRVSITYSDGRTQTLHYWVTENSTAIVDRLGEHASAKQWFTDASDPFKRAPSIMSFNNETDDLVLQEGRAWIPGLSDEGGAGSFVLMAMKQTMNPVTAEINQLEEFVEKTVWGGLQYSTGDNTNGVKKSLFYYDPETMVNFTYDPFINWQGTWNQTAATHTNRTYDYVWVSLLYWALYKASRVQPGIITRKDPTWYLQKAGETVNFAFRNNTSGLPNTLYTDLGLMGESVWESLLGDLRFEDMGGLAIALEEIFRKRQAMWANSTDPFGSEAPWDCTGQEGVYTWSQYFNDSATAARVINSIHGFDLTVPHWGYNGNARRYWDFETAGNPKLAGIERLIHHYGSSLNAISLLDYYRRSSEPSSRDSFYNLRVGYGGSMAPLSNIDGNGFGAMAFHSYPETLAWDSYTGDYGPSFVGHYQTSGSYLVQHPDFGWVTFGGNLAVDSAKSTVTVYPVDSLRRRAYVAPLGLYVVIESGRIDSYTWDYSKKVLEMVFKPLSNKAQETIFWFEQTSSVALGRMVLQTDGLTPSRGGLILHIPPPGSTITWSLLERV</sequence>
<evidence type="ECO:0000313" key="2">
    <source>
        <dbReference type="EMBL" id="KAE8328079.1"/>
    </source>
</evidence>
<protein>
    <recommendedName>
        <fullName evidence="4">Six-hairpin glycosidase-like protein</fullName>
    </recommendedName>
</protein>
<reference evidence="3" key="1">
    <citation type="submission" date="2019-04" db="EMBL/GenBank/DDBJ databases">
        <title>Friends and foes A comparative genomics studyof 23 Aspergillus species from section Flavi.</title>
        <authorList>
            <consortium name="DOE Joint Genome Institute"/>
            <person name="Kjaerbolling I."/>
            <person name="Vesth T."/>
            <person name="Frisvad J.C."/>
            <person name="Nybo J.L."/>
            <person name="Theobald S."/>
            <person name="Kildgaard S."/>
            <person name="Isbrandt T."/>
            <person name="Kuo A."/>
            <person name="Sato A."/>
            <person name="Lyhne E.K."/>
            <person name="Kogle M.E."/>
            <person name="Wiebenga A."/>
            <person name="Kun R.S."/>
            <person name="Lubbers R.J."/>
            <person name="Makela M.R."/>
            <person name="Barry K."/>
            <person name="Chovatia M."/>
            <person name="Clum A."/>
            <person name="Daum C."/>
            <person name="Haridas S."/>
            <person name="He G."/>
            <person name="LaButti K."/>
            <person name="Lipzen A."/>
            <person name="Mondo S."/>
            <person name="Riley R."/>
            <person name="Salamov A."/>
            <person name="Simmons B.A."/>
            <person name="Magnuson J.K."/>
            <person name="Henrissat B."/>
            <person name="Mortensen U.H."/>
            <person name="Larsen T.O."/>
            <person name="Devries R.P."/>
            <person name="Grigoriev I.V."/>
            <person name="Machida M."/>
            <person name="Baker S.E."/>
            <person name="Andersen M.R."/>
        </authorList>
    </citation>
    <scope>NUCLEOTIDE SEQUENCE [LARGE SCALE GENOMIC DNA]</scope>
    <source>
        <strain evidence="3">CBS 130017</strain>
    </source>
</reference>
<name>A0A5N6X7G8_9EURO</name>
<dbReference type="InterPro" id="IPR043750">
    <property type="entry name" value="DUF5695"/>
</dbReference>
<dbReference type="EMBL" id="ML741788">
    <property type="protein sequence ID" value="KAE8328079.1"/>
    <property type="molecule type" value="Genomic_DNA"/>
</dbReference>
<evidence type="ECO:0000313" key="3">
    <source>
        <dbReference type="Proteomes" id="UP000325945"/>
    </source>
</evidence>
<organism evidence="2 3">
    <name type="scientific">Aspergillus sergii</name>
    <dbReference type="NCBI Taxonomy" id="1034303"/>
    <lineage>
        <taxon>Eukaryota</taxon>
        <taxon>Fungi</taxon>
        <taxon>Dikarya</taxon>
        <taxon>Ascomycota</taxon>
        <taxon>Pezizomycotina</taxon>
        <taxon>Eurotiomycetes</taxon>
        <taxon>Eurotiomycetidae</taxon>
        <taxon>Eurotiales</taxon>
        <taxon>Aspergillaceae</taxon>
        <taxon>Aspergillus</taxon>
        <taxon>Aspergillus subgen. Circumdati</taxon>
    </lineage>
</organism>
<dbReference type="AlphaFoldDB" id="A0A5N6X7G8"/>
<accession>A0A5N6X7G8</accession>
<dbReference type="Pfam" id="PF18951">
    <property type="entry name" value="DUF5695"/>
    <property type="match status" value="1"/>
</dbReference>
<dbReference type="Proteomes" id="UP000325945">
    <property type="component" value="Unassembled WGS sequence"/>
</dbReference>
<keyword evidence="3" id="KW-1185">Reference proteome</keyword>